<gene>
    <name evidence="2" type="ORF">BU24DRAFT_392490</name>
</gene>
<evidence type="ECO:0000259" key="1">
    <source>
        <dbReference type="Pfam" id="PF06985"/>
    </source>
</evidence>
<dbReference type="PANTHER" id="PTHR33112">
    <property type="entry name" value="DOMAIN PROTEIN, PUTATIVE-RELATED"/>
    <property type="match status" value="1"/>
</dbReference>
<sequence length="678" mass="77798">MTEFSRCSVCLNLWQDYWDLGPFREHYFEMDQDHCVDVAEINRAIEQGCPSCRVIGKIVEPYMPQLVGQKNELWLRFSSIASNPHPRTNKPYRYLCFRGQDESPENVIAELEVKRAGLGSGLFSVTSERSYCPWDEIQPAPSVSGDTGSRKAAARARSWLHQCMEEHHSCRTPSNTYTPTRLLRIEGPDKARLCVPNKPVEAYACLSHCWGKLHILRTTTENYEQHLKEISWGQLPLTFRHAIAFTHSIGLRYLWIDSLCILQDSASDWRHEASKMPDIYENACVTLAATMSYDPSQGLFARSQEGFISKTYTIHNEQNEPYEIYCREPLEDIVWDKPLQDRGWAFQERILSKRIIHFMEEELWWECHQGSTCECGSRDHGPKIDFGTMPRVKELQNCSSAMEIELHWQRIVKEYSSRSLTFPSDIFPALQGLAKLVPASMGTYLAGHWESTLIHSLCWSLEQADSRLLIDTERRKHWRAPTWSWASAILAMEWGEGLPVHTFASAVSARIVPQGVEPTGQLVYGEVVLRGRCLRGRIAHGKTQDPWWAASALLNNGPVEAQASQVPRIYLFDDDVSNVSDQLDEDEDHWWAYPHWDFHIEAELGREVIAMKMETTDQGAQQSWLILKATDVEGVYERLGLMRVDEDLDEWGATFFQPVEDLDDLFDSSAKTMQVTVI</sequence>
<keyword evidence="3" id="KW-1185">Reference proteome</keyword>
<dbReference type="EMBL" id="ML978070">
    <property type="protein sequence ID" value="KAF2014357.1"/>
    <property type="molecule type" value="Genomic_DNA"/>
</dbReference>
<accession>A0A6A5XNC8</accession>
<feature type="domain" description="Heterokaryon incompatibility" evidence="1">
    <location>
        <begin position="203"/>
        <end position="348"/>
    </location>
</feature>
<dbReference type="OrthoDB" id="5362512at2759"/>
<evidence type="ECO:0000313" key="2">
    <source>
        <dbReference type="EMBL" id="KAF2014357.1"/>
    </source>
</evidence>
<reference evidence="2" key="1">
    <citation type="journal article" date="2020" name="Stud. Mycol.">
        <title>101 Dothideomycetes genomes: a test case for predicting lifestyles and emergence of pathogens.</title>
        <authorList>
            <person name="Haridas S."/>
            <person name="Albert R."/>
            <person name="Binder M."/>
            <person name="Bloem J."/>
            <person name="Labutti K."/>
            <person name="Salamov A."/>
            <person name="Andreopoulos B."/>
            <person name="Baker S."/>
            <person name="Barry K."/>
            <person name="Bills G."/>
            <person name="Bluhm B."/>
            <person name="Cannon C."/>
            <person name="Castanera R."/>
            <person name="Culley D."/>
            <person name="Daum C."/>
            <person name="Ezra D."/>
            <person name="Gonzalez J."/>
            <person name="Henrissat B."/>
            <person name="Kuo A."/>
            <person name="Liang C."/>
            <person name="Lipzen A."/>
            <person name="Lutzoni F."/>
            <person name="Magnuson J."/>
            <person name="Mondo S."/>
            <person name="Nolan M."/>
            <person name="Ohm R."/>
            <person name="Pangilinan J."/>
            <person name="Park H.-J."/>
            <person name="Ramirez L."/>
            <person name="Alfaro M."/>
            <person name="Sun H."/>
            <person name="Tritt A."/>
            <person name="Yoshinaga Y."/>
            <person name="Zwiers L.-H."/>
            <person name="Turgeon B."/>
            <person name="Goodwin S."/>
            <person name="Spatafora J."/>
            <person name="Crous P."/>
            <person name="Grigoriev I."/>
        </authorList>
    </citation>
    <scope>NUCLEOTIDE SEQUENCE</scope>
    <source>
        <strain evidence="2">CBS 175.79</strain>
    </source>
</reference>
<dbReference type="RefSeq" id="XP_033382696.1">
    <property type="nucleotide sequence ID" value="XM_033525158.1"/>
</dbReference>
<proteinExistence type="predicted"/>
<organism evidence="2 3">
    <name type="scientific">Aaosphaeria arxii CBS 175.79</name>
    <dbReference type="NCBI Taxonomy" id="1450172"/>
    <lineage>
        <taxon>Eukaryota</taxon>
        <taxon>Fungi</taxon>
        <taxon>Dikarya</taxon>
        <taxon>Ascomycota</taxon>
        <taxon>Pezizomycotina</taxon>
        <taxon>Dothideomycetes</taxon>
        <taxon>Pleosporomycetidae</taxon>
        <taxon>Pleosporales</taxon>
        <taxon>Pleosporales incertae sedis</taxon>
        <taxon>Aaosphaeria</taxon>
    </lineage>
</organism>
<dbReference type="Pfam" id="PF06985">
    <property type="entry name" value="HET"/>
    <property type="match status" value="1"/>
</dbReference>
<name>A0A6A5XNC8_9PLEO</name>
<dbReference type="GeneID" id="54282555"/>
<protein>
    <submittedName>
        <fullName evidence="2">HET-domain-containing protein</fullName>
    </submittedName>
</protein>
<evidence type="ECO:0000313" key="3">
    <source>
        <dbReference type="Proteomes" id="UP000799778"/>
    </source>
</evidence>
<dbReference type="AlphaFoldDB" id="A0A6A5XNC8"/>
<dbReference type="PANTHER" id="PTHR33112:SF9">
    <property type="entry name" value="HETEROKARYON INCOMPATIBILITY DOMAIN-CONTAINING PROTEIN"/>
    <property type="match status" value="1"/>
</dbReference>
<dbReference type="Proteomes" id="UP000799778">
    <property type="component" value="Unassembled WGS sequence"/>
</dbReference>
<dbReference type="InterPro" id="IPR010730">
    <property type="entry name" value="HET"/>
</dbReference>